<reference evidence="1" key="1">
    <citation type="submission" date="2022-01" db="EMBL/GenBank/DDBJ databases">
        <title>Novel bile acid biosynthetic pathways are enriched in the microbiome of centenarians.</title>
        <authorList>
            <person name="Sato Y."/>
            <person name="Atarashi K."/>
            <person name="Plichta R.D."/>
            <person name="Arai Y."/>
            <person name="Sasajima S."/>
            <person name="Kearney M.S."/>
            <person name="Suda W."/>
            <person name="Takeshita K."/>
            <person name="Sasaki T."/>
            <person name="Okamoto S."/>
            <person name="Skelly N.A."/>
            <person name="Okamura Y."/>
            <person name="Vlamakis H."/>
            <person name="Li Y."/>
            <person name="Tanoue T."/>
            <person name="Takei H."/>
            <person name="Nittono H."/>
            <person name="Narushima S."/>
            <person name="Irie J."/>
            <person name="Itoh H."/>
            <person name="Moriya K."/>
            <person name="Sugiura Y."/>
            <person name="Suematsu M."/>
            <person name="Moritoki N."/>
            <person name="Shibata S."/>
            <person name="Littman R.D."/>
            <person name="Fischbach A.M."/>
            <person name="Uwamino Y."/>
            <person name="Inoue T."/>
            <person name="Honda A."/>
            <person name="Hattori M."/>
            <person name="Murai T."/>
            <person name="Xavier J.R."/>
            <person name="Hirose N."/>
            <person name="Honda K."/>
        </authorList>
    </citation>
    <scope>NUCLEOTIDE SEQUENCE</scope>
    <source>
        <strain evidence="1">CE91-St16</strain>
    </source>
</reference>
<sequence length="63" mass="7186">MGFVFDKGKDKENVRRMQDGTCAYVTYIEETNAERQAERGEKKSKLFFAPCGISGSRRRCGEC</sequence>
<organism evidence="1 2">
    <name type="scientific">Alistipes finegoldii</name>
    <dbReference type="NCBI Taxonomy" id="214856"/>
    <lineage>
        <taxon>Bacteria</taxon>
        <taxon>Pseudomonadati</taxon>
        <taxon>Bacteroidota</taxon>
        <taxon>Bacteroidia</taxon>
        <taxon>Bacteroidales</taxon>
        <taxon>Rikenellaceae</taxon>
        <taxon>Alistipes</taxon>
    </lineage>
</organism>
<gene>
    <name evidence="1" type="ORF">CE91St16_17220</name>
</gene>
<dbReference type="EMBL" id="BQOL01000001">
    <property type="protein sequence ID" value="GKI18814.1"/>
    <property type="molecule type" value="Genomic_DNA"/>
</dbReference>
<evidence type="ECO:0000313" key="2">
    <source>
        <dbReference type="Proteomes" id="UP001055105"/>
    </source>
</evidence>
<name>A0AA37KPW9_9BACT</name>
<dbReference type="AlphaFoldDB" id="A0AA37KPW9"/>
<comment type="caution">
    <text evidence="1">The sequence shown here is derived from an EMBL/GenBank/DDBJ whole genome shotgun (WGS) entry which is preliminary data.</text>
</comment>
<evidence type="ECO:0000313" key="1">
    <source>
        <dbReference type="EMBL" id="GKI18814.1"/>
    </source>
</evidence>
<proteinExistence type="predicted"/>
<accession>A0AA37KPW9</accession>
<dbReference type="Proteomes" id="UP001055105">
    <property type="component" value="Unassembled WGS sequence"/>
</dbReference>
<protein>
    <submittedName>
        <fullName evidence="1">Uncharacterized protein</fullName>
    </submittedName>
</protein>